<evidence type="ECO:0000313" key="2">
    <source>
        <dbReference type="Proteomes" id="UP000316416"/>
    </source>
</evidence>
<organism evidence="1 2">
    <name type="scientific">Shewanella eurypsychrophilus</name>
    <dbReference type="NCBI Taxonomy" id="2593656"/>
    <lineage>
        <taxon>Bacteria</taxon>
        <taxon>Pseudomonadati</taxon>
        <taxon>Pseudomonadota</taxon>
        <taxon>Gammaproteobacteria</taxon>
        <taxon>Alteromonadales</taxon>
        <taxon>Shewanellaceae</taxon>
        <taxon>Shewanella</taxon>
    </lineage>
</organism>
<sequence>MNSRNWKREVPNSLNHALRLCKEHSLEKKNLSVERIADRMATSVDTLYKWLGSGKMPVNQLINYEELTAGNSRTGRPFVTEYLAHSQGYLLIKMPTGRQAEHTDVLELNIFMQQFIAELLSLQAGEGDAEQAITTVKTLIQDLAFQHKNIEQHQSPQLDLGE</sequence>
<keyword evidence="2" id="KW-1185">Reference proteome</keyword>
<proteinExistence type="predicted"/>
<evidence type="ECO:0000313" key="1">
    <source>
        <dbReference type="EMBL" id="QPG58983.1"/>
    </source>
</evidence>
<protein>
    <submittedName>
        <fullName evidence="1">Uncharacterized protein</fullName>
    </submittedName>
</protein>
<gene>
    <name evidence="1" type="ORF">FM038_017330</name>
</gene>
<reference evidence="1" key="1">
    <citation type="submission" date="2021-07" db="EMBL/GenBank/DDBJ databases">
        <title>Shewanella sp. YLB-07 whole genome sequence.</title>
        <authorList>
            <person name="Yu L."/>
        </authorList>
    </citation>
    <scope>NUCLEOTIDE SEQUENCE</scope>
    <source>
        <strain evidence="1">YLB-08</strain>
    </source>
</reference>
<name>A0ABX6VAX8_9GAMM</name>
<dbReference type="RefSeq" id="WP_142874601.1">
    <property type="nucleotide sequence ID" value="NZ_CP045503.2"/>
</dbReference>
<dbReference type="Proteomes" id="UP000316416">
    <property type="component" value="Chromosome"/>
</dbReference>
<dbReference type="EMBL" id="CP045503">
    <property type="protein sequence ID" value="QPG58983.1"/>
    <property type="molecule type" value="Genomic_DNA"/>
</dbReference>
<accession>A0ABX6VAX8</accession>